<evidence type="ECO:0000256" key="3">
    <source>
        <dbReference type="ARBA" id="ARBA00022801"/>
    </source>
</evidence>
<dbReference type="GO" id="GO:0008234">
    <property type="term" value="F:cysteine-type peptidase activity"/>
    <property type="evidence" value="ECO:0007669"/>
    <property type="project" value="InterPro"/>
</dbReference>
<evidence type="ECO:0000313" key="6">
    <source>
        <dbReference type="Proteomes" id="UP000002640"/>
    </source>
</evidence>
<proteinExistence type="inferred from homology"/>
<dbReference type="GO" id="GO:0006508">
    <property type="term" value="P:proteolysis"/>
    <property type="evidence" value="ECO:0007669"/>
    <property type="project" value="UniProtKB-KW"/>
</dbReference>
<feature type="non-terminal residue" evidence="5">
    <location>
        <position position="1"/>
    </location>
</feature>
<evidence type="ECO:0000313" key="5">
    <source>
        <dbReference type="EMBL" id="EGZ15049.1"/>
    </source>
</evidence>
<dbReference type="InterPro" id="IPR003653">
    <property type="entry name" value="Peptidase_C48_C"/>
</dbReference>
<dbReference type="Gene3D" id="3.40.395.10">
    <property type="entry name" value="Adenoviral Proteinase, Chain A"/>
    <property type="match status" value="1"/>
</dbReference>
<dbReference type="RefSeq" id="XP_009528798.1">
    <property type="nucleotide sequence ID" value="XM_009530503.1"/>
</dbReference>
<dbReference type="InParanoid" id="G4ZN20"/>
<sequence length="225" mass="26600">VWLMLSRAIFRLSHYYQLKTKLCAWEKDIQWLHRAWKSSTQVELFSLESSGNYKQCAVQVRAKYRKACFQTEYVLQTEARSIKFENVAGFVARDWWLNDSVILMCLQALCDARSGVKLMNMLVNMVAWPDTPRDNAQQVEDITKMKYVVLPLNTSNLHWMLVVAQIKYDSAITVYFYDPPGGRDTLLEHEWEEGLLPFLTQWHDDYNLQIARWKTETRQSHEPIR</sequence>
<name>G4ZN20_PHYSP</name>
<accession>G4ZN20</accession>
<protein>
    <recommendedName>
        <fullName evidence="4">Ubiquitin-like protease family profile domain-containing protein</fullName>
    </recommendedName>
</protein>
<dbReference type="EMBL" id="JH159155">
    <property type="protein sequence ID" value="EGZ15049.1"/>
    <property type="molecule type" value="Genomic_DNA"/>
</dbReference>
<evidence type="ECO:0000256" key="1">
    <source>
        <dbReference type="ARBA" id="ARBA00005234"/>
    </source>
</evidence>
<dbReference type="AlphaFoldDB" id="G4ZN20"/>
<dbReference type="KEGG" id="psoj:PHYSODRAFT_507201"/>
<dbReference type="SUPFAM" id="SSF54001">
    <property type="entry name" value="Cysteine proteinases"/>
    <property type="match status" value="1"/>
</dbReference>
<feature type="domain" description="Ubiquitin-like protease family profile" evidence="4">
    <location>
        <begin position="130"/>
        <end position="185"/>
    </location>
</feature>
<evidence type="ECO:0000256" key="2">
    <source>
        <dbReference type="ARBA" id="ARBA00022670"/>
    </source>
</evidence>
<dbReference type="Proteomes" id="UP000002640">
    <property type="component" value="Unassembled WGS sequence"/>
</dbReference>
<reference evidence="5 6" key="1">
    <citation type="journal article" date="2006" name="Science">
        <title>Phytophthora genome sequences uncover evolutionary origins and mechanisms of pathogenesis.</title>
        <authorList>
            <person name="Tyler B.M."/>
            <person name="Tripathy S."/>
            <person name="Zhang X."/>
            <person name="Dehal P."/>
            <person name="Jiang R.H."/>
            <person name="Aerts A."/>
            <person name="Arredondo F.D."/>
            <person name="Baxter L."/>
            <person name="Bensasson D."/>
            <person name="Beynon J.L."/>
            <person name="Chapman J."/>
            <person name="Damasceno C.M."/>
            <person name="Dorrance A.E."/>
            <person name="Dou D."/>
            <person name="Dickerman A.W."/>
            <person name="Dubchak I.L."/>
            <person name="Garbelotto M."/>
            <person name="Gijzen M."/>
            <person name="Gordon S.G."/>
            <person name="Govers F."/>
            <person name="Grunwald N.J."/>
            <person name="Huang W."/>
            <person name="Ivors K.L."/>
            <person name="Jones R.W."/>
            <person name="Kamoun S."/>
            <person name="Krampis K."/>
            <person name="Lamour K.H."/>
            <person name="Lee M.K."/>
            <person name="McDonald W.H."/>
            <person name="Medina M."/>
            <person name="Meijer H.J."/>
            <person name="Nordberg E.K."/>
            <person name="Maclean D.J."/>
            <person name="Ospina-Giraldo M.D."/>
            <person name="Morris P.F."/>
            <person name="Phuntumart V."/>
            <person name="Putnam N.H."/>
            <person name="Rash S."/>
            <person name="Rose J.K."/>
            <person name="Sakihama Y."/>
            <person name="Salamov A.A."/>
            <person name="Savidor A."/>
            <person name="Scheuring C.F."/>
            <person name="Smith B.M."/>
            <person name="Sobral B.W."/>
            <person name="Terry A."/>
            <person name="Torto-Alalibo T.A."/>
            <person name="Win J."/>
            <person name="Xu Z."/>
            <person name="Zhang H."/>
            <person name="Grigoriev I.V."/>
            <person name="Rokhsar D.S."/>
            <person name="Boore J.L."/>
        </authorList>
    </citation>
    <scope>NUCLEOTIDE SEQUENCE [LARGE SCALE GENOMIC DNA]</scope>
    <source>
        <strain evidence="5 6">P6497</strain>
    </source>
</reference>
<comment type="similarity">
    <text evidence="1">Belongs to the peptidase C48 family.</text>
</comment>
<dbReference type="Pfam" id="PF02902">
    <property type="entry name" value="Peptidase_C48"/>
    <property type="match status" value="1"/>
</dbReference>
<organism evidence="5 6">
    <name type="scientific">Phytophthora sojae (strain P6497)</name>
    <name type="common">Soybean stem and root rot agent</name>
    <name type="synonym">Phytophthora megasperma f. sp. glycines</name>
    <dbReference type="NCBI Taxonomy" id="1094619"/>
    <lineage>
        <taxon>Eukaryota</taxon>
        <taxon>Sar</taxon>
        <taxon>Stramenopiles</taxon>
        <taxon>Oomycota</taxon>
        <taxon>Peronosporomycetes</taxon>
        <taxon>Peronosporales</taxon>
        <taxon>Peronosporaceae</taxon>
        <taxon>Phytophthora</taxon>
    </lineage>
</organism>
<dbReference type="InterPro" id="IPR038765">
    <property type="entry name" value="Papain-like_cys_pep_sf"/>
</dbReference>
<gene>
    <name evidence="5" type="ORF">PHYSODRAFT_507201</name>
</gene>
<evidence type="ECO:0000259" key="4">
    <source>
        <dbReference type="Pfam" id="PF02902"/>
    </source>
</evidence>
<keyword evidence="6" id="KW-1185">Reference proteome</keyword>
<dbReference type="GeneID" id="20658724"/>
<keyword evidence="2" id="KW-0645">Protease</keyword>
<keyword evidence="3" id="KW-0378">Hydrolase</keyword>